<reference evidence="2 3" key="1">
    <citation type="submission" date="2023-06" db="EMBL/GenBank/DDBJ databases">
        <title>Sporosarcina sp. nov., isolated from Korean traditional fermented seafood 'Jeotgal'.</title>
        <authorList>
            <person name="Yang A.I."/>
            <person name="Shin N.-R."/>
        </authorList>
    </citation>
    <scope>NUCLEOTIDE SEQUENCE [LARGE SCALE GENOMIC DNA]</scope>
    <source>
        <strain evidence="2 3">KCTC43456</strain>
    </source>
</reference>
<evidence type="ECO:0000313" key="3">
    <source>
        <dbReference type="Proteomes" id="UP001271648"/>
    </source>
</evidence>
<evidence type="ECO:0000256" key="1">
    <source>
        <dbReference type="SAM" id="MobiDB-lite"/>
    </source>
</evidence>
<proteinExistence type="predicted"/>
<dbReference type="Proteomes" id="UP001271648">
    <property type="component" value="Unassembled WGS sequence"/>
</dbReference>
<organism evidence="2 3">
    <name type="scientific">Sporosarcina thermotolerans</name>
    <dbReference type="NCBI Taxonomy" id="633404"/>
    <lineage>
        <taxon>Bacteria</taxon>
        <taxon>Bacillati</taxon>
        <taxon>Bacillota</taxon>
        <taxon>Bacilli</taxon>
        <taxon>Bacillales</taxon>
        <taxon>Caryophanaceae</taxon>
        <taxon>Sporosarcina</taxon>
    </lineage>
</organism>
<feature type="region of interest" description="Disordered" evidence="1">
    <location>
        <begin position="1"/>
        <end position="61"/>
    </location>
</feature>
<protein>
    <recommendedName>
        <fullName evidence="4">Glycogen biosynthesis protein GlgD</fullName>
    </recommendedName>
</protein>
<evidence type="ECO:0000313" key="2">
    <source>
        <dbReference type="EMBL" id="MDW0117665.1"/>
    </source>
</evidence>
<comment type="caution">
    <text evidence="2">The sequence shown here is derived from an EMBL/GenBank/DDBJ whole genome shotgun (WGS) entry which is preliminary data.</text>
</comment>
<evidence type="ECO:0008006" key="4">
    <source>
        <dbReference type="Google" id="ProtNLM"/>
    </source>
</evidence>
<sequence length="61" mass="7219">MKNNKKTMNERTHNSFEQYKRGLNTNSNTNNPGENRTQELAEDFDVKGDIYDTPLKREKEK</sequence>
<dbReference type="RefSeq" id="WP_317940869.1">
    <property type="nucleotide sequence ID" value="NZ_JAUBDJ010000007.1"/>
</dbReference>
<keyword evidence="3" id="KW-1185">Reference proteome</keyword>
<accession>A0AAW9A9J7</accession>
<name>A0AAW9A9J7_9BACL</name>
<feature type="compositionally biased region" description="Low complexity" evidence="1">
    <location>
        <begin position="24"/>
        <end position="35"/>
    </location>
</feature>
<feature type="compositionally biased region" description="Basic and acidic residues" evidence="1">
    <location>
        <begin position="36"/>
        <end position="61"/>
    </location>
</feature>
<gene>
    <name evidence="2" type="ORF">QTL97_12015</name>
</gene>
<dbReference type="AlphaFoldDB" id="A0AAW9A9J7"/>
<dbReference type="EMBL" id="JAUBDJ010000007">
    <property type="protein sequence ID" value="MDW0117665.1"/>
    <property type="molecule type" value="Genomic_DNA"/>
</dbReference>
<feature type="compositionally biased region" description="Basic and acidic residues" evidence="1">
    <location>
        <begin position="7"/>
        <end position="20"/>
    </location>
</feature>